<name>A0A0D1ZDW2_9EURO</name>
<dbReference type="EMBL" id="KN847499">
    <property type="protein sequence ID" value="KIW11197.1"/>
    <property type="molecule type" value="Genomic_DNA"/>
</dbReference>
<dbReference type="STRING" id="91928.A0A0D1ZDW2"/>
<organism evidence="3 4">
    <name type="scientific">Exophiala spinifera</name>
    <dbReference type="NCBI Taxonomy" id="91928"/>
    <lineage>
        <taxon>Eukaryota</taxon>
        <taxon>Fungi</taxon>
        <taxon>Dikarya</taxon>
        <taxon>Ascomycota</taxon>
        <taxon>Pezizomycotina</taxon>
        <taxon>Eurotiomycetes</taxon>
        <taxon>Chaetothyriomycetidae</taxon>
        <taxon>Chaetothyriales</taxon>
        <taxon>Herpotrichiellaceae</taxon>
        <taxon>Exophiala</taxon>
    </lineage>
</organism>
<dbReference type="SUPFAM" id="SSF53474">
    <property type="entry name" value="alpha/beta-Hydrolases"/>
    <property type="match status" value="1"/>
</dbReference>
<dbReference type="Pfam" id="PF12697">
    <property type="entry name" value="Abhydrolase_6"/>
    <property type="match status" value="1"/>
</dbReference>
<protein>
    <recommendedName>
        <fullName evidence="2">AB hydrolase-1 domain-containing protein</fullName>
    </recommendedName>
</protein>
<dbReference type="AlphaFoldDB" id="A0A0D1ZDW2"/>
<evidence type="ECO:0000313" key="3">
    <source>
        <dbReference type="EMBL" id="KIW11197.1"/>
    </source>
</evidence>
<sequence length="400" mass="45438">MWRLNSDKNFHFELLRILASVRGYGADVAEILNVCEKLIPGDFESWWQNFYDLALWAKSSVQPEDQHDRISLRDAYLRASRYFFAAQFFLHGNPDDPRLTLAWEEWTKCFDKATSVMEIPAERRTLQADGFQVPIIVLRASMDSQPRPVLIIGNGLDGSMEEMLHFHGFQALERGYHVILYEGPGQCTVRRQQNIGFIPEWERVVTPVVDYAETLPFVDVKRIGLLGNSLGGFLAARAAAFEHRLAAVILIDGIFSVYEAVASVIGPQPIQHEKDGTKEAFYQSLEEQMQHSTHVRWMVNQINWTFNTSTYEVLQRAKKMTLEGIAGNIQCPTFVGDAQHDIFVEADQPQMVAEALGEKATWRKFTAEEGADAHCHVGATAFVNQVVLKWFGDQIRNINT</sequence>
<dbReference type="HOGENOM" id="CLU_034451_1_0_1"/>
<dbReference type="PANTHER" id="PTHR22946:SF12">
    <property type="entry name" value="CONIDIAL PIGMENT BIOSYNTHESIS PROTEIN AYG1 (AFU_ORTHOLOGUE AFUA_2G17550)"/>
    <property type="match status" value="1"/>
</dbReference>
<dbReference type="Gene3D" id="3.40.50.1820">
    <property type="entry name" value="alpha/beta hydrolase"/>
    <property type="match status" value="1"/>
</dbReference>
<dbReference type="VEuPathDB" id="FungiDB:PV08_10497"/>
<dbReference type="RefSeq" id="XP_016231413.1">
    <property type="nucleotide sequence ID" value="XM_016384811.1"/>
</dbReference>
<dbReference type="PANTHER" id="PTHR22946">
    <property type="entry name" value="DIENELACTONE HYDROLASE DOMAIN-CONTAINING PROTEIN-RELATED"/>
    <property type="match status" value="1"/>
</dbReference>
<keyword evidence="4" id="KW-1185">Reference proteome</keyword>
<dbReference type="InterPro" id="IPR000073">
    <property type="entry name" value="AB_hydrolase_1"/>
</dbReference>
<comment type="similarity">
    <text evidence="1">Belongs to the AB hydrolase superfamily. FUS2 hydrolase family.</text>
</comment>
<gene>
    <name evidence="3" type="ORF">PV08_10497</name>
</gene>
<dbReference type="InterPro" id="IPR050261">
    <property type="entry name" value="FrsA_esterase"/>
</dbReference>
<dbReference type="InterPro" id="IPR029058">
    <property type="entry name" value="AB_hydrolase_fold"/>
</dbReference>
<dbReference type="GeneID" id="27337580"/>
<feature type="domain" description="AB hydrolase-1" evidence="2">
    <location>
        <begin position="169"/>
        <end position="260"/>
    </location>
</feature>
<evidence type="ECO:0000313" key="4">
    <source>
        <dbReference type="Proteomes" id="UP000053328"/>
    </source>
</evidence>
<reference evidence="3 4" key="1">
    <citation type="submission" date="2015-01" db="EMBL/GenBank/DDBJ databases">
        <title>The Genome Sequence of Exophiala spinifera CBS89968.</title>
        <authorList>
            <consortium name="The Broad Institute Genomics Platform"/>
            <person name="Cuomo C."/>
            <person name="de Hoog S."/>
            <person name="Gorbushina A."/>
            <person name="Stielow B."/>
            <person name="Teixiera M."/>
            <person name="Abouelleil A."/>
            <person name="Chapman S.B."/>
            <person name="Priest M."/>
            <person name="Young S.K."/>
            <person name="Wortman J."/>
            <person name="Nusbaum C."/>
            <person name="Birren B."/>
        </authorList>
    </citation>
    <scope>NUCLEOTIDE SEQUENCE [LARGE SCALE GENOMIC DNA]</scope>
    <source>
        <strain evidence="3 4">CBS 89968</strain>
    </source>
</reference>
<proteinExistence type="inferred from homology"/>
<evidence type="ECO:0000259" key="2">
    <source>
        <dbReference type="Pfam" id="PF12697"/>
    </source>
</evidence>
<dbReference type="OrthoDB" id="249703at2759"/>
<dbReference type="Proteomes" id="UP000053328">
    <property type="component" value="Unassembled WGS sequence"/>
</dbReference>
<dbReference type="Gene3D" id="1.20.1440.110">
    <property type="entry name" value="acylaminoacyl peptidase"/>
    <property type="match status" value="1"/>
</dbReference>
<accession>A0A0D1ZDW2</accession>
<evidence type="ECO:0000256" key="1">
    <source>
        <dbReference type="ARBA" id="ARBA00038115"/>
    </source>
</evidence>